<dbReference type="UniPathway" id="UPA00070"/>
<dbReference type="OrthoDB" id="9794954at2"/>
<proteinExistence type="predicted"/>
<dbReference type="InterPro" id="IPR012135">
    <property type="entry name" value="Dihydroorotate_DH_1_2"/>
</dbReference>
<feature type="domain" description="Dihydroorotate dehydrogenase catalytic" evidence="7">
    <location>
        <begin position="86"/>
        <end position="290"/>
    </location>
</feature>
<dbReference type="GO" id="GO:0004159">
    <property type="term" value="F:dihydropyrimidine dehydrogenase (NAD+) activity"/>
    <property type="evidence" value="ECO:0007669"/>
    <property type="project" value="UniProtKB-EC"/>
</dbReference>
<dbReference type="Pfam" id="PF01180">
    <property type="entry name" value="DHO_dh"/>
    <property type="match status" value="1"/>
</dbReference>
<protein>
    <submittedName>
        <fullName evidence="8">NAD-dependent dihydropyrimidine dehydrogenase subunit PreA</fullName>
        <ecNumber evidence="8">1.3.1.1</ecNumber>
    </submittedName>
</protein>
<evidence type="ECO:0000256" key="1">
    <source>
        <dbReference type="ARBA" id="ARBA00001917"/>
    </source>
</evidence>
<dbReference type="AlphaFoldDB" id="A0A1P8WCF2"/>
<keyword evidence="6 8" id="KW-0560">Oxidoreductase</keyword>
<dbReference type="CDD" id="cd04739">
    <property type="entry name" value="DHOD_like"/>
    <property type="match status" value="1"/>
</dbReference>
<organism evidence="8 9">
    <name type="scientific">Fuerstiella marisgermanici</name>
    <dbReference type="NCBI Taxonomy" id="1891926"/>
    <lineage>
        <taxon>Bacteria</taxon>
        <taxon>Pseudomonadati</taxon>
        <taxon>Planctomycetota</taxon>
        <taxon>Planctomycetia</taxon>
        <taxon>Planctomycetales</taxon>
        <taxon>Planctomycetaceae</taxon>
        <taxon>Fuerstiella</taxon>
    </lineage>
</organism>
<evidence type="ECO:0000256" key="5">
    <source>
        <dbReference type="ARBA" id="ARBA00022975"/>
    </source>
</evidence>
<dbReference type="PANTHER" id="PTHR48109:SF3">
    <property type="entry name" value="SLL0744 PROTEIN"/>
    <property type="match status" value="1"/>
</dbReference>
<dbReference type="Proteomes" id="UP000187735">
    <property type="component" value="Chromosome"/>
</dbReference>
<evidence type="ECO:0000256" key="3">
    <source>
        <dbReference type="ARBA" id="ARBA00022630"/>
    </source>
</evidence>
<dbReference type="PIRSF" id="PIRSF000164">
    <property type="entry name" value="DHO_oxidase"/>
    <property type="match status" value="1"/>
</dbReference>
<dbReference type="KEGG" id="fmr:Fuma_01332"/>
<keyword evidence="9" id="KW-1185">Reference proteome</keyword>
<keyword evidence="4" id="KW-0288">FMN</keyword>
<comment type="cofactor">
    <cofactor evidence="1">
        <name>FMN</name>
        <dbReference type="ChEBI" id="CHEBI:58210"/>
    </cofactor>
</comment>
<dbReference type="GO" id="GO:0044205">
    <property type="term" value="P:'de novo' UMP biosynthetic process"/>
    <property type="evidence" value="ECO:0007669"/>
    <property type="project" value="UniProtKB-UniPathway"/>
</dbReference>
<dbReference type="EC" id="1.3.1.1" evidence="8"/>
<sequence>MSTVNLSTDYLGMHLKNPLVASASPANANVDMLKDLEHAGIAAVVMPSLFEEQVEFEEFQFGSLQEYGAESFAEAATYFPEMDDYNTGADQYLRMIEKACDAVDVPIIGSLNGVTKGGWTRYAKKIESAGASALEFNMYYLPTDANVAAAQIENNYLDLVSEVKSQISIPLAVKVGPYFSSLANFAKRLNECGADGLVLFNRFMQPDINLETMEIDARIDLSHASEMRLPLRWIAILRGQIQASLAATSGIHDHKGMVKLLMAGADVTMIASSILRRGPDIVKTMLDELQLWLNEHGYKSVSQFKGGMSYKNCPDAAALERSNYMKALTSYTGPYV</sequence>
<dbReference type="STRING" id="1891926.Fuma_01332"/>
<comment type="pathway">
    <text evidence="2">Pyrimidine metabolism; UMP biosynthesis via de novo pathway.</text>
</comment>
<dbReference type="InterPro" id="IPR013785">
    <property type="entry name" value="Aldolase_TIM"/>
</dbReference>
<dbReference type="GO" id="GO:0006207">
    <property type="term" value="P:'de novo' pyrimidine nucleobase biosynthetic process"/>
    <property type="evidence" value="ECO:0007669"/>
    <property type="project" value="TreeGrafter"/>
</dbReference>
<dbReference type="Gene3D" id="3.20.20.70">
    <property type="entry name" value="Aldolase class I"/>
    <property type="match status" value="1"/>
</dbReference>
<evidence type="ECO:0000256" key="4">
    <source>
        <dbReference type="ARBA" id="ARBA00022643"/>
    </source>
</evidence>
<dbReference type="InterPro" id="IPR005720">
    <property type="entry name" value="Dihydroorotate_DH_cat"/>
</dbReference>
<keyword evidence="5" id="KW-0665">Pyrimidine biosynthesis</keyword>
<evidence type="ECO:0000259" key="7">
    <source>
        <dbReference type="Pfam" id="PF01180"/>
    </source>
</evidence>
<evidence type="ECO:0000256" key="6">
    <source>
        <dbReference type="ARBA" id="ARBA00023002"/>
    </source>
</evidence>
<dbReference type="GO" id="GO:0005737">
    <property type="term" value="C:cytoplasm"/>
    <property type="evidence" value="ECO:0007669"/>
    <property type="project" value="InterPro"/>
</dbReference>
<reference evidence="8 9" key="1">
    <citation type="journal article" date="2016" name="Front. Microbiol.">
        <title>Fuerstia marisgermanicae gen. nov., sp. nov., an Unusual Member of the Phylum Planctomycetes from the German Wadden Sea.</title>
        <authorList>
            <person name="Kohn T."/>
            <person name="Heuer A."/>
            <person name="Jogler M."/>
            <person name="Vollmers J."/>
            <person name="Boedeker C."/>
            <person name="Bunk B."/>
            <person name="Rast P."/>
            <person name="Borchert D."/>
            <person name="Glockner I."/>
            <person name="Freese H.M."/>
            <person name="Klenk H.P."/>
            <person name="Overmann J."/>
            <person name="Kaster A.K."/>
            <person name="Rohde M."/>
            <person name="Wiegand S."/>
            <person name="Jogler C."/>
        </authorList>
    </citation>
    <scope>NUCLEOTIDE SEQUENCE [LARGE SCALE GENOMIC DNA]</scope>
    <source>
        <strain evidence="8 9">NH11</strain>
    </source>
</reference>
<evidence type="ECO:0000313" key="9">
    <source>
        <dbReference type="Proteomes" id="UP000187735"/>
    </source>
</evidence>
<dbReference type="NCBIfam" id="NF005741">
    <property type="entry name" value="PRK07565.1"/>
    <property type="match status" value="1"/>
</dbReference>
<dbReference type="RefSeq" id="WP_077023455.1">
    <property type="nucleotide sequence ID" value="NZ_CP017641.1"/>
</dbReference>
<name>A0A1P8WCF2_9PLAN</name>
<dbReference type="EMBL" id="CP017641">
    <property type="protein sequence ID" value="APZ91741.1"/>
    <property type="molecule type" value="Genomic_DNA"/>
</dbReference>
<evidence type="ECO:0000313" key="8">
    <source>
        <dbReference type="EMBL" id="APZ91741.1"/>
    </source>
</evidence>
<dbReference type="SUPFAM" id="SSF51395">
    <property type="entry name" value="FMN-linked oxidoreductases"/>
    <property type="match status" value="1"/>
</dbReference>
<keyword evidence="3" id="KW-0285">Flavoprotein</keyword>
<dbReference type="InterPro" id="IPR050074">
    <property type="entry name" value="DHO_dehydrogenase"/>
</dbReference>
<dbReference type="PANTHER" id="PTHR48109">
    <property type="entry name" value="DIHYDROOROTATE DEHYDROGENASE (QUINONE), MITOCHONDRIAL-RELATED"/>
    <property type="match status" value="1"/>
</dbReference>
<gene>
    <name evidence="8" type="primary">preA</name>
    <name evidence="8" type="ORF">Fuma_01332</name>
</gene>
<evidence type="ECO:0000256" key="2">
    <source>
        <dbReference type="ARBA" id="ARBA00004725"/>
    </source>
</evidence>
<accession>A0A1P8WCF2</accession>
<dbReference type="GO" id="GO:0004152">
    <property type="term" value="F:dihydroorotate dehydrogenase activity"/>
    <property type="evidence" value="ECO:0007669"/>
    <property type="project" value="InterPro"/>
</dbReference>